<dbReference type="PANTHER" id="PTHR40078:SF1">
    <property type="entry name" value="INTEGRAL MEMBRANE PROTEIN"/>
    <property type="match status" value="1"/>
</dbReference>
<dbReference type="AlphaFoldDB" id="A0A852Y5T5"/>
<proteinExistence type="predicted"/>
<feature type="transmembrane region" description="Helical" evidence="2">
    <location>
        <begin position="113"/>
        <end position="133"/>
    </location>
</feature>
<feature type="transmembrane region" description="Helical" evidence="2">
    <location>
        <begin position="145"/>
        <end position="164"/>
    </location>
</feature>
<keyword evidence="2" id="KW-1133">Transmembrane helix</keyword>
<name>A0A852Y5T5_9MICO</name>
<evidence type="ECO:0000256" key="1">
    <source>
        <dbReference type="SAM" id="MobiDB-lite"/>
    </source>
</evidence>
<feature type="transmembrane region" description="Helical" evidence="2">
    <location>
        <begin position="185"/>
        <end position="205"/>
    </location>
</feature>
<dbReference type="PANTHER" id="PTHR40078">
    <property type="entry name" value="INTEGRAL MEMBRANE PROTEIN-RELATED"/>
    <property type="match status" value="1"/>
</dbReference>
<dbReference type="Pfam" id="PF19700">
    <property type="entry name" value="DUF6198"/>
    <property type="match status" value="1"/>
</dbReference>
<comment type="caution">
    <text evidence="3">The sequence shown here is derived from an EMBL/GenBank/DDBJ whole genome shotgun (WGS) entry which is preliminary data.</text>
</comment>
<dbReference type="EMBL" id="JACBZY010000001">
    <property type="protein sequence ID" value="NYG98306.1"/>
    <property type="molecule type" value="Genomic_DNA"/>
</dbReference>
<feature type="transmembrane region" description="Helical" evidence="2">
    <location>
        <begin position="211"/>
        <end position="228"/>
    </location>
</feature>
<feature type="transmembrane region" description="Helical" evidence="2">
    <location>
        <begin position="86"/>
        <end position="104"/>
    </location>
</feature>
<reference evidence="3 4" key="1">
    <citation type="submission" date="2020-07" db="EMBL/GenBank/DDBJ databases">
        <title>Sequencing the genomes of 1000 actinobacteria strains.</title>
        <authorList>
            <person name="Klenk H.-P."/>
        </authorList>
    </citation>
    <scope>NUCLEOTIDE SEQUENCE [LARGE SCALE GENOMIC DNA]</scope>
    <source>
        <strain evidence="3 4">DSM 23141</strain>
    </source>
</reference>
<dbReference type="Proteomes" id="UP000553888">
    <property type="component" value="Unassembled WGS sequence"/>
</dbReference>
<evidence type="ECO:0000313" key="4">
    <source>
        <dbReference type="Proteomes" id="UP000553888"/>
    </source>
</evidence>
<dbReference type="InterPro" id="IPR038750">
    <property type="entry name" value="YczE/YyaS-like"/>
</dbReference>
<dbReference type="RefSeq" id="WP_246286691.1">
    <property type="nucleotide sequence ID" value="NZ_JACBZY010000001.1"/>
</dbReference>
<feature type="region of interest" description="Disordered" evidence="1">
    <location>
        <begin position="237"/>
        <end position="264"/>
    </location>
</feature>
<organism evidence="3 4">
    <name type="scientific">Schumannella luteola</name>
    <dbReference type="NCBI Taxonomy" id="472059"/>
    <lineage>
        <taxon>Bacteria</taxon>
        <taxon>Bacillati</taxon>
        <taxon>Actinomycetota</taxon>
        <taxon>Actinomycetes</taxon>
        <taxon>Micrococcales</taxon>
        <taxon>Microbacteriaceae</taxon>
        <taxon>Schumannella</taxon>
    </lineage>
</organism>
<feature type="region of interest" description="Disordered" evidence="1">
    <location>
        <begin position="1"/>
        <end position="22"/>
    </location>
</feature>
<gene>
    <name evidence="3" type="ORF">BJ979_000932</name>
</gene>
<protein>
    <submittedName>
        <fullName evidence="3">Putative membrane protein YczE</fullName>
    </submittedName>
</protein>
<keyword evidence="2" id="KW-0472">Membrane</keyword>
<accession>A0A852Y5T5</accession>
<evidence type="ECO:0000313" key="3">
    <source>
        <dbReference type="EMBL" id="NYG98306.1"/>
    </source>
</evidence>
<evidence type="ECO:0000256" key="2">
    <source>
        <dbReference type="SAM" id="Phobius"/>
    </source>
</evidence>
<feature type="transmembrane region" description="Helical" evidence="2">
    <location>
        <begin position="44"/>
        <end position="66"/>
    </location>
</feature>
<keyword evidence="4" id="KW-1185">Reference proteome</keyword>
<keyword evidence="2" id="KW-0812">Transmembrane</keyword>
<sequence>MSTNDAAATGSTGTGTTAAPTADAAPSRIHAALTTRRAIWIRRFAQLAVGVFLYGIAISFMVRAAIGVAPWDVLTQGLSKVTGLPFGVLTIIIGAVVLALWIPIKQKPGIGTVVNIIGVGASAEVGFALLPVLDTSSWTSLWVRIPFFAFGLVLLAFATGLYVGARLGPGPRDGLMTGLVARTGWPVWVVRTGIEVVVVAVGWLLGGNVGVGTIAFALLIGPLCGIALPRLRVPEPRETPAEAAADIPVERAASGTAAPSSNPA</sequence>